<dbReference type="Proteomes" id="UP000265520">
    <property type="component" value="Unassembled WGS sequence"/>
</dbReference>
<protein>
    <submittedName>
        <fullName evidence="1">Uncharacterized protein</fullName>
    </submittedName>
</protein>
<comment type="caution">
    <text evidence="1">The sequence shown here is derived from an EMBL/GenBank/DDBJ whole genome shotgun (WGS) entry which is preliminary data.</text>
</comment>
<evidence type="ECO:0000313" key="2">
    <source>
        <dbReference type="Proteomes" id="UP000265520"/>
    </source>
</evidence>
<sequence>MKKKQEVSCGTSTVQTMEGITVVIELHIKYYNVVSGGQHSSKIVINMYATVINASE</sequence>
<accession>A0A392SGP8</accession>
<reference evidence="1 2" key="1">
    <citation type="journal article" date="2018" name="Front. Plant Sci.">
        <title>Red Clover (Trifolium pratense) and Zigzag Clover (T. medium) - A Picture of Genomic Similarities and Differences.</title>
        <authorList>
            <person name="Dluhosova J."/>
            <person name="Istvanek J."/>
            <person name="Nedelnik J."/>
            <person name="Repkova J."/>
        </authorList>
    </citation>
    <scope>NUCLEOTIDE SEQUENCE [LARGE SCALE GENOMIC DNA]</scope>
    <source>
        <strain evidence="2">cv. 10/8</strain>
        <tissue evidence="1">Leaf</tissue>
    </source>
</reference>
<evidence type="ECO:0000313" key="1">
    <source>
        <dbReference type="EMBL" id="MCI47036.1"/>
    </source>
</evidence>
<organism evidence="1 2">
    <name type="scientific">Trifolium medium</name>
    <dbReference type="NCBI Taxonomy" id="97028"/>
    <lineage>
        <taxon>Eukaryota</taxon>
        <taxon>Viridiplantae</taxon>
        <taxon>Streptophyta</taxon>
        <taxon>Embryophyta</taxon>
        <taxon>Tracheophyta</taxon>
        <taxon>Spermatophyta</taxon>
        <taxon>Magnoliopsida</taxon>
        <taxon>eudicotyledons</taxon>
        <taxon>Gunneridae</taxon>
        <taxon>Pentapetalae</taxon>
        <taxon>rosids</taxon>
        <taxon>fabids</taxon>
        <taxon>Fabales</taxon>
        <taxon>Fabaceae</taxon>
        <taxon>Papilionoideae</taxon>
        <taxon>50 kb inversion clade</taxon>
        <taxon>NPAAA clade</taxon>
        <taxon>Hologalegina</taxon>
        <taxon>IRL clade</taxon>
        <taxon>Trifolieae</taxon>
        <taxon>Trifolium</taxon>
    </lineage>
</organism>
<proteinExistence type="predicted"/>
<name>A0A392SGP8_9FABA</name>
<keyword evidence="2" id="KW-1185">Reference proteome</keyword>
<dbReference type="EMBL" id="LXQA010366349">
    <property type="protein sequence ID" value="MCI47036.1"/>
    <property type="molecule type" value="Genomic_DNA"/>
</dbReference>
<dbReference type="AlphaFoldDB" id="A0A392SGP8"/>